<sequence>MYGPITVQWGELTHTYDWENVVNPTYAPELVLADLGRDGQEELVILLTTGYGTGVYASEAHVLQADFTEILLPDPLRDAEQAVSYTVADQEGMRNFTITINGENHSFTYQESDTGMWFDHVVLSNHIRHRVENGQVISSMAAELGHGVAPGRVEAAYELKDGQFVLAGVWFVEGV</sequence>
<dbReference type="RefSeq" id="WP_213413865.1">
    <property type="nucleotide sequence ID" value="NZ_BOVK01000068.1"/>
</dbReference>
<protein>
    <submittedName>
        <fullName evidence="1">Uncharacterized protein</fullName>
    </submittedName>
</protein>
<dbReference type="AlphaFoldDB" id="A0A8J4M4F1"/>
<dbReference type="Proteomes" id="UP000677918">
    <property type="component" value="Unassembled WGS sequence"/>
</dbReference>
<evidence type="ECO:0000313" key="2">
    <source>
        <dbReference type="Proteomes" id="UP000677918"/>
    </source>
</evidence>
<organism evidence="1 2">
    <name type="scientific">Xylanibacillus composti</name>
    <dbReference type="NCBI Taxonomy" id="1572762"/>
    <lineage>
        <taxon>Bacteria</taxon>
        <taxon>Bacillati</taxon>
        <taxon>Bacillota</taxon>
        <taxon>Bacilli</taxon>
        <taxon>Bacillales</taxon>
        <taxon>Paenibacillaceae</taxon>
        <taxon>Xylanibacillus</taxon>
    </lineage>
</organism>
<evidence type="ECO:0000313" key="1">
    <source>
        <dbReference type="EMBL" id="GIQ71060.1"/>
    </source>
</evidence>
<reference evidence="1" key="1">
    <citation type="submission" date="2021-04" db="EMBL/GenBank/DDBJ databases">
        <title>Draft genome sequence of Xylanibacillus composti strain K13.</title>
        <authorList>
            <person name="Uke A."/>
            <person name="Chhe C."/>
            <person name="Baramee S."/>
            <person name="Kosugi A."/>
        </authorList>
    </citation>
    <scope>NUCLEOTIDE SEQUENCE</scope>
    <source>
        <strain evidence="1">K13</strain>
    </source>
</reference>
<name>A0A8J4M4F1_9BACL</name>
<gene>
    <name evidence="1" type="ORF">XYCOK13_38840</name>
</gene>
<keyword evidence="2" id="KW-1185">Reference proteome</keyword>
<proteinExistence type="predicted"/>
<comment type="caution">
    <text evidence="1">The sequence shown here is derived from an EMBL/GenBank/DDBJ whole genome shotgun (WGS) entry which is preliminary data.</text>
</comment>
<dbReference type="EMBL" id="BOVK01000068">
    <property type="protein sequence ID" value="GIQ71060.1"/>
    <property type="molecule type" value="Genomic_DNA"/>
</dbReference>
<accession>A0A8J4M4F1</accession>